<dbReference type="EMBL" id="KQ241719">
    <property type="protein sequence ID" value="KNC85133.1"/>
    <property type="molecule type" value="Genomic_DNA"/>
</dbReference>
<protein>
    <submittedName>
        <fullName evidence="1">Uncharacterized protein</fullName>
    </submittedName>
</protein>
<dbReference type="Proteomes" id="UP000054560">
    <property type="component" value="Unassembled WGS sequence"/>
</dbReference>
<proteinExistence type="predicted"/>
<dbReference type="GeneID" id="25903192"/>
<reference evidence="1 2" key="1">
    <citation type="submission" date="2011-02" db="EMBL/GenBank/DDBJ databases">
        <title>The Genome Sequence of Sphaeroforma arctica JP610.</title>
        <authorList>
            <consortium name="The Broad Institute Genome Sequencing Platform"/>
            <person name="Russ C."/>
            <person name="Cuomo C."/>
            <person name="Young S.K."/>
            <person name="Zeng Q."/>
            <person name="Gargeya S."/>
            <person name="Alvarado L."/>
            <person name="Berlin A."/>
            <person name="Chapman S.B."/>
            <person name="Chen Z."/>
            <person name="Freedman E."/>
            <person name="Gellesch M."/>
            <person name="Goldberg J."/>
            <person name="Griggs A."/>
            <person name="Gujja S."/>
            <person name="Heilman E."/>
            <person name="Heiman D."/>
            <person name="Howarth C."/>
            <person name="Mehta T."/>
            <person name="Neiman D."/>
            <person name="Pearson M."/>
            <person name="Roberts A."/>
            <person name="Saif S."/>
            <person name="Shea T."/>
            <person name="Shenoy N."/>
            <person name="Sisk P."/>
            <person name="Stolte C."/>
            <person name="Sykes S."/>
            <person name="White J."/>
            <person name="Yandava C."/>
            <person name="Burger G."/>
            <person name="Gray M.W."/>
            <person name="Holland P.W.H."/>
            <person name="King N."/>
            <person name="Lang F.B.F."/>
            <person name="Roger A.J."/>
            <person name="Ruiz-Trillo I."/>
            <person name="Haas B."/>
            <person name="Nusbaum C."/>
            <person name="Birren B."/>
        </authorList>
    </citation>
    <scope>NUCLEOTIDE SEQUENCE [LARGE SCALE GENOMIC DNA]</scope>
    <source>
        <strain evidence="1 2">JP610</strain>
    </source>
</reference>
<organism evidence="1 2">
    <name type="scientific">Sphaeroforma arctica JP610</name>
    <dbReference type="NCBI Taxonomy" id="667725"/>
    <lineage>
        <taxon>Eukaryota</taxon>
        <taxon>Ichthyosporea</taxon>
        <taxon>Ichthyophonida</taxon>
        <taxon>Sphaeroforma</taxon>
    </lineage>
</organism>
<evidence type="ECO:0000313" key="1">
    <source>
        <dbReference type="EMBL" id="KNC85133.1"/>
    </source>
</evidence>
<keyword evidence="2" id="KW-1185">Reference proteome</keyword>
<dbReference type="RefSeq" id="XP_014159035.1">
    <property type="nucleotide sequence ID" value="XM_014303560.1"/>
</dbReference>
<sequence>MDTQRKLHLPLETFDTDAEASNEGDSVDNVARLRAIKNLMECGETMGLVNDVDSELEIENVIDELEVYIVMKVSPQKSVLVMERVVQTKAECDCCASLY</sequence>
<evidence type="ECO:0000313" key="2">
    <source>
        <dbReference type="Proteomes" id="UP000054560"/>
    </source>
</evidence>
<dbReference type="AlphaFoldDB" id="A0A0L0GA70"/>
<gene>
    <name evidence="1" type="ORF">SARC_02688</name>
</gene>
<name>A0A0L0GA70_9EUKA</name>
<accession>A0A0L0GA70</accession>